<proteinExistence type="predicted"/>
<dbReference type="AlphaFoldDB" id="A0A6G1J4J1"/>
<evidence type="ECO:0000313" key="2">
    <source>
        <dbReference type="Proteomes" id="UP000799291"/>
    </source>
</evidence>
<sequence>MAGLSAAASVIAVVDISAKVTSLCFQYSVANVLEKLQQLLDEQDKSQISTTRKIVDSLEGCHQQLQGLKAQLEPGRGRKAMQRVGIRALKWPFMSKQVEKMVVNLEQYEHAFSLALQVDQT</sequence>
<dbReference type="Proteomes" id="UP000799291">
    <property type="component" value="Unassembled WGS sequence"/>
</dbReference>
<organism evidence="1 2">
    <name type="scientific">Lentithecium fluviatile CBS 122367</name>
    <dbReference type="NCBI Taxonomy" id="1168545"/>
    <lineage>
        <taxon>Eukaryota</taxon>
        <taxon>Fungi</taxon>
        <taxon>Dikarya</taxon>
        <taxon>Ascomycota</taxon>
        <taxon>Pezizomycotina</taxon>
        <taxon>Dothideomycetes</taxon>
        <taxon>Pleosporomycetidae</taxon>
        <taxon>Pleosporales</taxon>
        <taxon>Massarineae</taxon>
        <taxon>Lentitheciaceae</taxon>
        <taxon>Lentithecium</taxon>
    </lineage>
</organism>
<evidence type="ECO:0008006" key="3">
    <source>
        <dbReference type="Google" id="ProtNLM"/>
    </source>
</evidence>
<name>A0A6G1J4J1_9PLEO</name>
<evidence type="ECO:0000313" key="1">
    <source>
        <dbReference type="EMBL" id="KAF2685436.1"/>
    </source>
</evidence>
<accession>A0A6G1J4J1</accession>
<protein>
    <recommendedName>
        <fullName evidence="3">Fungal N-terminal domain-containing protein</fullName>
    </recommendedName>
</protein>
<reference evidence="1" key="1">
    <citation type="journal article" date="2020" name="Stud. Mycol.">
        <title>101 Dothideomycetes genomes: a test case for predicting lifestyles and emergence of pathogens.</title>
        <authorList>
            <person name="Haridas S."/>
            <person name="Albert R."/>
            <person name="Binder M."/>
            <person name="Bloem J."/>
            <person name="Labutti K."/>
            <person name="Salamov A."/>
            <person name="Andreopoulos B."/>
            <person name="Baker S."/>
            <person name="Barry K."/>
            <person name="Bills G."/>
            <person name="Bluhm B."/>
            <person name="Cannon C."/>
            <person name="Castanera R."/>
            <person name="Culley D."/>
            <person name="Daum C."/>
            <person name="Ezra D."/>
            <person name="Gonzalez J."/>
            <person name="Henrissat B."/>
            <person name="Kuo A."/>
            <person name="Liang C."/>
            <person name="Lipzen A."/>
            <person name="Lutzoni F."/>
            <person name="Magnuson J."/>
            <person name="Mondo S."/>
            <person name="Nolan M."/>
            <person name="Ohm R."/>
            <person name="Pangilinan J."/>
            <person name="Park H.-J."/>
            <person name="Ramirez L."/>
            <person name="Alfaro M."/>
            <person name="Sun H."/>
            <person name="Tritt A."/>
            <person name="Yoshinaga Y."/>
            <person name="Zwiers L.-H."/>
            <person name="Turgeon B."/>
            <person name="Goodwin S."/>
            <person name="Spatafora J."/>
            <person name="Crous P."/>
            <person name="Grigoriev I."/>
        </authorList>
    </citation>
    <scope>NUCLEOTIDE SEQUENCE</scope>
    <source>
        <strain evidence="1">CBS 122367</strain>
    </source>
</reference>
<keyword evidence="2" id="KW-1185">Reference proteome</keyword>
<gene>
    <name evidence="1" type="ORF">K458DRAFT_388312</name>
</gene>
<dbReference type="EMBL" id="MU005579">
    <property type="protein sequence ID" value="KAF2685436.1"/>
    <property type="molecule type" value="Genomic_DNA"/>
</dbReference>
<dbReference type="OrthoDB" id="20872at2759"/>